<accession>A0A117NH22</accession>
<sequence>MAGSQPHPKTEGGLASRLNLDLNGAQRYPGKAFFIKRERGPGRLSLSSLLPYIYRGKV</sequence>
<gene>
    <name evidence="1" type="ORF">ABT39_MTgene5875</name>
</gene>
<dbReference type="EMBL" id="LKAM01000007">
    <property type="protein sequence ID" value="KUM47688.1"/>
    <property type="molecule type" value="Genomic_DNA"/>
</dbReference>
<keyword evidence="1" id="KW-0496">Mitochondrion</keyword>
<protein>
    <submittedName>
        <fullName evidence="1">Uncharacterized protein</fullName>
    </submittedName>
</protein>
<reference evidence="1" key="1">
    <citation type="journal article" date="2015" name="Genome Biol. Evol.">
        <title>Organellar Genomes of White Spruce (Picea glauca): Assembly and Annotation.</title>
        <authorList>
            <person name="Jackman S.D."/>
            <person name="Warren R.L."/>
            <person name="Gibb E.A."/>
            <person name="Vandervalk B.P."/>
            <person name="Mohamadi H."/>
            <person name="Chu J."/>
            <person name="Raymond A."/>
            <person name="Pleasance S."/>
            <person name="Coope R."/>
            <person name="Wildung M.R."/>
            <person name="Ritland C.E."/>
            <person name="Bousquet J."/>
            <person name="Jones S.J."/>
            <person name="Bohlmann J."/>
            <person name="Birol I."/>
        </authorList>
    </citation>
    <scope>NUCLEOTIDE SEQUENCE [LARGE SCALE GENOMIC DNA]</scope>
    <source>
        <tissue evidence="1">Flushing bud</tissue>
    </source>
</reference>
<name>A0A117NH22_PICGL</name>
<organism evidence="1">
    <name type="scientific">Picea glauca</name>
    <name type="common">White spruce</name>
    <name type="synonym">Pinus glauca</name>
    <dbReference type="NCBI Taxonomy" id="3330"/>
    <lineage>
        <taxon>Eukaryota</taxon>
        <taxon>Viridiplantae</taxon>
        <taxon>Streptophyta</taxon>
        <taxon>Embryophyta</taxon>
        <taxon>Tracheophyta</taxon>
        <taxon>Spermatophyta</taxon>
        <taxon>Pinopsida</taxon>
        <taxon>Pinidae</taxon>
        <taxon>Conifers I</taxon>
        <taxon>Pinales</taxon>
        <taxon>Pinaceae</taxon>
        <taxon>Picea</taxon>
    </lineage>
</organism>
<proteinExistence type="predicted"/>
<geneLocation type="mitochondrion" evidence="1"/>
<evidence type="ECO:0000313" key="1">
    <source>
        <dbReference type="EMBL" id="KUM47688.1"/>
    </source>
</evidence>
<comment type="caution">
    <text evidence="1">The sequence shown here is derived from an EMBL/GenBank/DDBJ whole genome shotgun (WGS) entry which is preliminary data.</text>
</comment>
<dbReference type="AlphaFoldDB" id="A0A117NH22"/>